<keyword evidence="5 7" id="KW-1133">Transmembrane helix</keyword>
<gene>
    <name evidence="9" type="ORF">SAMN04488500_1308</name>
</gene>
<reference evidence="9 10" key="1">
    <citation type="submission" date="2017-04" db="EMBL/GenBank/DDBJ databases">
        <authorList>
            <person name="Afonso C.L."/>
            <person name="Miller P.J."/>
            <person name="Scott M.A."/>
            <person name="Spackman E."/>
            <person name="Goraichik I."/>
            <person name="Dimitrov K.M."/>
            <person name="Suarez D.L."/>
            <person name="Swayne D.E."/>
        </authorList>
    </citation>
    <scope>NUCLEOTIDE SEQUENCE [LARGE SCALE GENOMIC DNA]</scope>
    <source>
        <strain evidence="9 10">DSM 5090</strain>
    </source>
</reference>
<dbReference type="PANTHER" id="PTHR32322:SF18">
    <property type="entry name" value="S-ADENOSYLMETHIONINE_S-ADENOSYLHOMOCYSTEINE TRANSPORTER"/>
    <property type="match status" value="1"/>
</dbReference>
<dbReference type="InterPro" id="IPR000620">
    <property type="entry name" value="EamA_dom"/>
</dbReference>
<keyword evidence="6 7" id="KW-0472">Membrane</keyword>
<evidence type="ECO:0000256" key="4">
    <source>
        <dbReference type="ARBA" id="ARBA00022692"/>
    </source>
</evidence>
<dbReference type="AlphaFoldDB" id="A0A1W2ETN2"/>
<feature type="transmembrane region" description="Helical" evidence="7">
    <location>
        <begin position="251"/>
        <end position="269"/>
    </location>
</feature>
<feature type="transmembrane region" description="Helical" evidence="7">
    <location>
        <begin position="155"/>
        <end position="175"/>
    </location>
</feature>
<dbReference type="EMBL" id="FWXI01000030">
    <property type="protein sequence ID" value="SMD13074.1"/>
    <property type="molecule type" value="Genomic_DNA"/>
</dbReference>
<feature type="domain" description="EamA" evidence="8">
    <location>
        <begin position="7"/>
        <end position="140"/>
    </location>
</feature>
<name>A0A1W2ETN2_9FIRM</name>
<evidence type="ECO:0000259" key="8">
    <source>
        <dbReference type="Pfam" id="PF00892"/>
    </source>
</evidence>
<feature type="transmembrane region" description="Helical" evidence="7">
    <location>
        <begin position="217"/>
        <end position="239"/>
    </location>
</feature>
<feature type="domain" description="EamA" evidence="8">
    <location>
        <begin position="157"/>
        <end position="290"/>
    </location>
</feature>
<dbReference type="OrthoDB" id="9805239at2"/>
<evidence type="ECO:0000313" key="10">
    <source>
        <dbReference type="Proteomes" id="UP000192738"/>
    </source>
</evidence>
<evidence type="ECO:0000256" key="1">
    <source>
        <dbReference type="ARBA" id="ARBA00004651"/>
    </source>
</evidence>
<dbReference type="InterPro" id="IPR037185">
    <property type="entry name" value="EmrE-like"/>
</dbReference>
<feature type="transmembrane region" description="Helical" evidence="7">
    <location>
        <begin position="275"/>
        <end position="291"/>
    </location>
</feature>
<evidence type="ECO:0000256" key="7">
    <source>
        <dbReference type="SAM" id="Phobius"/>
    </source>
</evidence>
<evidence type="ECO:0000256" key="3">
    <source>
        <dbReference type="ARBA" id="ARBA00022475"/>
    </source>
</evidence>
<dbReference type="STRING" id="112901.SAMN04488500_1308"/>
<dbReference type="RefSeq" id="WP_084578207.1">
    <property type="nucleotide sequence ID" value="NZ_CP155572.1"/>
</dbReference>
<dbReference type="Proteomes" id="UP000192738">
    <property type="component" value="Unassembled WGS sequence"/>
</dbReference>
<comment type="similarity">
    <text evidence="2">Belongs to the EamA transporter family.</text>
</comment>
<organism evidence="9 10">
    <name type="scientific">Sporomusa malonica</name>
    <dbReference type="NCBI Taxonomy" id="112901"/>
    <lineage>
        <taxon>Bacteria</taxon>
        <taxon>Bacillati</taxon>
        <taxon>Bacillota</taxon>
        <taxon>Negativicutes</taxon>
        <taxon>Selenomonadales</taxon>
        <taxon>Sporomusaceae</taxon>
        <taxon>Sporomusa</taxon>
    </lineage>
</organism>
<protein>
    <submittedName>
        <fullName evidence="9">Permease of the drug/metabolite transporter (DMT) superfamily</fullName>
    </submittedName>
</protein>
<dbReference type="GO" id="GO:0005886">
    <property type="term" value="C:plasma membrane"/>
    <property type="evidence" value="ECO:0007669"/>
    <property type="project" value="UniProtKB-SubCell"/>
</dbReference>
<dbReference type="SUPFAM" id="SSF103481">
    <property type="entry name" value="Multidrug resistance efflux transporter EmrE"/>
    <property type="match status" value="2"/>
</dbReference>
<dbReference type="PANTHER" id="PTHR32322">
    <property type="entry name" value="INNER MEMBRANE TRANSPORTER"/>
    <property type="match status" value="1"/>
</dbReference>
<evidence type="ECO:0000256" key="6">
    <source>
        <dbReference type="ARBA" id="ARBA00023136"/>
    </source>
</evidence>
<keyword evidence="3" id="KW-1003">Cell membrane</keyword>
<evidence type="ECO:0000313" key="9">
    <source>
        <dbReference type="EMBL" id="SMD13074.1"/>
    </source>
</evidence>
<proteinExistence type="inferred from homology"/>
<feature type="transmembrane region" description="Helical" evidence="7">
    <location>
        <begin position="125"/>
        <end position="143"/>
    </location>
</feature>
<accession>A0A1W2ETN2</accession>
<dbReference type="InterPro" id="IPR050638">
    <property type="entry name" value="AA-Vitamin_Transporters"/>
</dbReference>
<feature type="transmembrane region" description="Helical" evidence="7">
    <location>
        <begin position="38"/>
        <end position="56"/>
    </location>
</feature>
<feature type="transmembrane region" description="Helical" evidence="7">
    <location>
        <begin position="68"/>
        <end position="86"/>
    </location>
</feature>
<feature type="transmembrane region" description="Helical" evidence="7">
    <location>
        <begin position="7"/>
        <end position="26"/>
    </location>
</feature>
<sequence>MNKPFLSGDGFAITAALIWGINYPLVKSILQSISENEFMLIRFIASTTLLISYLLISGEGIGISKNHYSRILMLGLLGVGLYNVLWTCGIHRTTAANAALLISTSPIFTGIYAIAIKQEKVSRKIWAGTLLAFGGIYLIISNTPGTEFSFNSRVFVGNLLVLSGSLLFALYAIIAKPLLEYYSPIKLTAVAMLCGLPIILLYTIYQNPEFLLSAICYATWLKLLFIIFLGTIAAYVFWYKGVQQTSPVKTTIYHYVVPITSMFLGALFLEEPINLSQLLGSLFVFLGLIIAKTDLISRLKRTRYC</sequence>
<feature type="transmembrane region" description="Helical" evidence="7">
    <location>
        <begin position="98"/>
        <end position="116"/>
    </location>
</feature>
<evidence type="ECO:0000256" key="2">
    <source>
        <dbReference type="ARBA" id="ARBA00007362"/>
    </source>
</evidence>
<comment type="subcellular location">
    <subcellularLocation>
        <location evidence="1">Cell membrane</location>
        <topology evidence="1">Multi-pass membrane protein</topology>
    </subcellularLocation>
</comment>
<keyword evidence="10" id="KW-1185">Reference proteome</keyword>
<dbReference type="Pfam" id="PF00892">
    <property type="entry name" value="EamA"/>
    <property type="match status" value="2"/>
</dbReference>
<keyword evidence="4 7" id="KW-0812">Transmembrane</keyword>
<evidence type="ECO:0000256" key="5">
    <source>
        <dbReference type="ARBA" id="ARBA00022989"/>
    </source>
</evidence>
<feature type="transmembrane region" description="Helical" evidence="7">
    <location>
        <begin position="187"/>
        <end position="205"/>
    </location>
</feature>